<feature type="transmembrane region" description="Helical" evidence="1">
    <location>
        <begin position="51"/>
        <end position="80"/>
    </location>
</feature>
<organism evidence="2 3">
    <name type="scientific">Natrinema soli</name>
    <dbReference type="NCBI Taxonomy" id="1930624"/>
    <lineage>
        <taxon>Archaea</taxon>
        <taxon>Methanobacteriati</taxon>
        <taxon>Methanobacteriota</taxon>
        <taxon>Stenosarchaea group</taxon>
        <taxon>Halobacteria</taxon>
        <taxon>Halobacteriales</taxon>
        <taxon>Natrialbaceae</taxon>
        <taxon>Natrinema</taxon>
    </lineage>
</organism>
<accession>A0ABD5ST01</accession>
<keyword evidence="3" id="KW-1185">Reference proteome</keyword>
<proteinExistence type="predicted"/>
<feature type="non-terminal residue" evidence="2">
    <location>
        <position position="1"/>
    </location>
</feature>
<dbReference type="Pfam" id="PF01944">
    <property type="entry name" value="SpoIIM"/>
    <property type="match status" value="1"/>
</dbReference>
<gene>
    <name evidence="2" type="ORF">ACFQE6_22310</name>
</gene>
<reference evidence="2 3" key="1">
    <citation type="journal article" date="2019" name="Int. J. Syst. Evol. Microbiol.">
        <title>The Global Catalogue of Microorganisms (GCM) 10K type strain sequencing project: providing services to taxonomists for standard genome sequencing and annotation.</title>
        <authorList>
            <consortium name="The Broad Institute Genomics Platform"/>
            <consortium name="The Broad Institute Genome Sequencing Center for Infectious Disease"/>
            <person name="Wu L."/>
            <person name="Ma J."/>
        </authorList>
    </citation>
    <scope>NUCLEOTIDE SEQUENCE [LARGE SCALE GENOMIC DNA]</scope>
    <source>
        <strain evidence="2 3">LMG 29247</strain>
    </source>
</reference>
<feature type="transmembrane region" description="Helical" evidence="1">
    <location>
        <begin position="92"/>
        <end position="122"/>
    </location>
</feature>
<dbReference type="Proteomes" id="UP001596383">
    <property type="component" value="Unassembled WGS sequence"/>
</dbReference>
<dbReference type="AlphaFoldDB" id="A0ABD5ST01"/>
<protein>
    <submittedName>
        <fullName evidence="2">Stage II sporulation protein M</fullName>
    </submittedName>
</protein>
<dbReference type="PANTHER" id="PTHR35337">
    <property type="entry name" value="SLR1478 PROTEIN"/>
    <property type="match status" value="1"/>
</dbReference>
<dbReference type="RefSeq" id="WP_273740488.1">
    <property type="nucleotide sequence ID" value="NZ_JAQIVI010000405.1"/>
</dbReference>
<dbReference type="InterPro" id="IPR002798">
    <property type="entry name" value="SpoIIM-like"/>
</dbReference>
<feature type="transmembrane region" description="Helical" evidence="1">
    <location>
        <begin position="142"/>
        <end position="167"/>
    </location>
</feature>
<sequence>HAFVLGLGLLGFWMGWAAAGPFVGTFDASITARLEGQLPPTMAANLFGNNWFVALTTAYAGVALAVPAIASLLFNGVFLGIMARLEVDPLELAAFVVPHGVLEIPAILIAGALGVSVGVTAWRTWRARASRTALADALERAFWVLIGIGILLAIAAVIEGFVSPFYYRFLL</sequence>
<dbReference type="PANTHER" id="PTHR35337:SF1">
    <property type="entry name" value="SLR1478 PROTEIN"/>
    <property type="match status" value="1"/>
</dbReference>
<keyword evidence="1" id="KW-0472">Membrane</keyword>
<keyword evidence="1" id="KW-1133">Transmembrane helix</keyword>
<evidence type="ECO:0000313" key="3">
    <source>
        <dbReference type="Proteomes" id="UP001596383"/>
    </source>
</evidence>
<name>A0ABD5ST01_9EURY</name>
<keyword evidence="1" id="KW-0812">Transmembrane</keyword>
<dbReference type="EMBL" id="JBHSWV010000405">
    <property type="protein sequence ID" value="MFC6767624.1"/>
    <property type="molecule type" value="Genomic_DNA"/>
</dbReference>
<evidence type="ECO:0000313" key="2">
    <source>
        <dbReference type="EMBL" id="MFC6767624.1"/>
    </source>
</evidence>
<comment type="caution">
    <text evidence="2">The sequence shown here is derived from an EMBL/GenBank/DDBJ whole genome shotgun (WGS) entry which is preliminary data.</text>
</comment>
<evidence type="ECO:0000256" key="1">
    <source>
        <dbReference type="SAM" id="Phobius"/>
    </source>
</evidence>